<dbReference type="InterPro" id="IPR039565">
    <property type="entry name" value="BamD-like"/>
</dbReference>
<evidence type="ECO:0000256" key="1">
    <source>
        <dbReference type="ARBA" id="ARBA00022729"/>
    </source>
</evidence>
<keyword evidence="1" id="KW-0732">Signal</keyword>
<feature type="compositionally biased region" description="Pro residues" evidence="3">
    <location>
        <begin position="137"/>
        <end position="149"/>
    </location>
</feature>
<dbReference type="NCBIfam" id="TIGR02795">
    <property type="entry name" value="tol_pal_ybgF"/>
    <property type="match status" value="1"/>
</dbReference>
<dbReference type="Proteomes" id="UP000505077">
    <property type="component" value="Unassembled WGS sequence"/>
</dbReference>
<sequence length="344" mass="36966">MKTHCFSLFGLPVLLLLGGCLSSGDGSKSLDIEQQVQQHDRQLKQIQPSQADVYNQLQAMRQELDAIKGQMDDFQQAGGARAITERINRQDAALRQVETDMSINLNLGDPTSIPAGQPFQPTGDALPLAQSDQPLTIPQPAPGATPQPVAPQGVPMTGDSASTPTYGQPGTYLAGSPGYTAAVPEGTQAYGQPQTAQVPSGETWGQPSPRPAAPEPAAPKNIALALFDAGVNSFNARNYTEAQRSFSDFLKNYATHAQASKAQYYLAECYFQRNQFPDATLAYDTVIKKYPKSASAPGAYLKQGICFSKLNQSAAAKARMQELIKKFPNSPEAARAKTFLKTNK</sequence>
<gene>
    <name evidence="5" type="ORF">ZNDK_0673</name>
</gene>
<reference evidence="5 6" key="1">
    <citation type="journal article" date="2020" name="ISME J.">
        <title>Parallel Reductive Genome Evolution in Desulfovibrio Ectosymbionts Independently Acquired by Trichonympha Protists in the Termite Gut.</title>
        <authorList>
            <person name="Takeuchi M."/>
            <person name="Kuwahara H."/>
            <person name="Murakami T."/>
            <person name="Takahashi K."/>
            <person name="Kajitani R."/>
            <person name="Toyoda A."/>
            <person name="Itoh T."/>
            <person name="Ohkuma M."/>
            <person name="Hongoh Y."/>
        </authorList>
    </citation>
    <scope>NUCLEOTIDE SEQUENCE [LARGE SCALE GENOMIC DNA]</scope>
    <source>
        <strain evidence="5">ZnDsv-02</strain>
    </source>
</reference>
<organism evidence="5 6">
    <name type="scientific">Candidatus Desulfovibrio kirbyi</name>
    <dbReference type="NCBI Taxonomy" id="2696086"/>
    <lineage>
        <taxon>Bacteria</taxon>
        <taxon>Pseudomonadati</taxon>
        <taxon>Thermodesulfobacteriota</taxon>
        <taxon>Desulfovibrionia</taxon>
        <taxon>Desulfovibrionales</taxon>
        <taxon>Desulfovibrionaceae</taxon>
        <taxon>Desulfovibrio</taxon>
    </lineage>
</organism>
<name>A0A6L2R624_9BACT</name>
<evidence type="ECO:0000313" key="6">
    <source>
        <dbReference type="Proteomes" id="UP000505077"/>
    </source>
</evidence>
<dbReference type="SMART" id="SM00028">
    <property type="entry name" value="TPR"/>
    <property type="match status" value="2"/>
</dbReference>
<dbReference type="GO" id="GO:0051301">
    <property type="term" value="P:cell division"/>
    <property type="evidence" value="ECO:0007669"/>
    <property type="project" value="InterPro"/>
</dbReference>
<feature type="region of interest" description="Disordered" evidence="3">
    <location>
        <begin position="190"/>
        <end position="217"/>
    </location>
</feature>
<dbReference type="PROSITE" id="PS50005">
    <property type="entry name" value="TPR"/>
    <property type="match status" value="1"/>
</dbReference>
<dbReference type="PROSITE" id="PS51257">
    <property type="entry name" value="PROKAR_LIPOPROTEIN"/>
    <property type="match status" value="1"/>
</dbReference>
<comment type="caution">
    <text evidence="5">The sequence shown here is derived from an EMBL/GenBank/DDBJ whole genome shotgun (WGS) entry which is preliminary data.</text>
</comment>
<dbReference type="InterPro" id="IPR034706">
    <property type="entry name" value="CpoB"/>
</dbReference>
<dbReference type="InterPro" id="IPR014162">
    <property type="entry name" value="CpoB_C"/>
</dbReference>
<accession>A0A6L2R624</accession>
<feature type="compositionally biased region" description="Polar residues" evidence="3">
    <location>
        <begin position="159"/>
        <end position="168"/>
    </location>
</feature>
<dbReference type="Gene3D" id="1.25.40.10">
    <property type="entry name" value="Tetratricopeptide repeat domain"/>
    <property type="match status" value="1"/>
</dbReference>
<dbReference type="EMBL" id="BLLL01000007">
    <property type="protein sequence ID" value="GFH62902.1"/>
    <property type="molecule type" value="Genomic_DNA"/>
</dbReference>
<dbReference type="SUPFAM" id="SSF48452">
    <property type="entry name" value="TPR-like"/>
    <property type="match status" value="1"/>
</dbReference>
<evidence type="ECO:0000313" key="5">
    <source>
        <dbReference type="EMBL" id="GFH62902.1"/>
    </source>
</evidence>
<feature type="region of interest" description="Disordered" evidence="3">
    <location>
        <begin position="105"/>
        <end position="172"/>
    </location>
</feature>
<dbReference type="InterPro" id="IPR011990">
    <property type="entry name" value="TPR-like_helical_dom_sf"/>
</dbReference>
<feature type="domain" description="Outer membrane lipoprotein BamD-like" evidence="4">
    <location>
        <begin position="225"/>
        <end position="340"/>
    </location>
</feature>
<evidence type="ECO:0000256" key="3">
    <source>
        <dbReference type="SAM" id="MobiDB-lite"/>
    </source>
</evidence>
<protein>
    <recommendedName>
        <fullName evidence="4">Outer membrane lipoprotein BamD-like domain-containing protein</fullName>
    </recommendedName>
</protein>
<dbReference type="AlphaFoldDB" id="A0A6L2R624"/>
<evidence type="ECO:0000259" key="4">
    <source>
        <dbReference type="Pfam" id="PF13525"/>
    </source>
</evidence>
<feature type="compositionally biased region" description="Polar residues" evidence="3">
    <location>
        <begin position="190"/>
        <end position="206"/>
    </location>
</feature>
<feature type="compositionally biased region" description="Pro residues" evidence="3">
    <location>
        <begin position="208"/>
        <end position="217"/>
    </location>
</feature>
<feature type="repeat" description="TPR" evidence="2">
    <location>
        <begin position="260"/>
        <end position="293"/>
    </location>
</feature>
<proteinExistence type="inferred from homology"/>
<keyword evidence="2" id="KW-0802">TPR repeat</keyword>
<dbReference type="HAMAP" id="MF_02066">
    <property type="entry name" value="CpoB"/>
    <property type="match status" value="1"/>
</dbReference>
<evidence type="ECO:0000256" key="2">
    <source>
        <dbReference type="PROSITE-ProRule" id="PRU00339"/>
    </source>
</evidence>
<dbReference type="Pfam" id="PF13525">
    <property type="entry name" value="YfiO"/>
    <property type="match status" value="1"/>
</dbReference>
<dbReference type="InterPro" id="IPR019734">
    <property type="entry name" value="TPR_rpt"/>
</dbReference>